<dbReference type="GO" id="GO:0008757">
    <property type="term" value="F:S-adenosylmethionine-dependent methyltransferase activity"/>
    <property type="evidence" value="ECO:0007669"/>
    <property type="project" value="InterPro"/>
</dbReference>
<reference evidence="2" key="2">
    <citation type="submission" date="2020-11" db="EMBL/GenBank/DDBJ databases">
        <authorList>
            <person name="McCartney M.A."/>
            <person name="Auch B."/>
            <person name="Kono T."/>
            <person name="Mallez S."/>
            <person name="Becker A."/>
            <person name="Gohl D.M."/>
            <person name="Silverstein K.A.T."/>
            <person name="Koren S."/>
            <person name="Bechman K.B."/>
            <person name="Herman A."/>
            <person name="Abrahante J.E."/>
            <person name="Garbe J."/>
        </authorList>
    </citation>
    <scope>NUCLEOTIDE SEQUENCE</scope>
    <source>
        <strain evidence="2">Duluth1</strain>
        <tissue evidence="2">Whole animal</tissue>
    </source>
</reference>
<sequence length="277" mass="31247">MSTYEDYNEVSNTYDDQRVAMGSDVIAAMIQFYCKRPLEELHILDAGCGTGNYSLDLLKYGVGHVTLLDASSGMLNKAKTKLAEYIASGRVVDITEGKMPPLPYPENSFDVVMFNMVLHHLDQDSNESYATAGQVLKEGRRVLKPSGVIIITTALKETVDRCIWYTQLNRELTGRFCKKMPSLEQIGCILGESGLHIVQKMNILGAELYKGYTNYEGPLDEHWRSCVSYWTYATDAEIESVKDRVLELKASGQLERWCKEHDHVDCFGFVTLLICRS</sequence>
<reference evidence="2" key="1">
    <citation type="journal article" date="2019" name="bioRxiv">
        <title>The Genome of the Zebra Mussel, Dreissena polymorpha: A Resource for Invasive Species Research.</title>
        <authorList>
            <person name="McCartney M.A."/>
            <person name="Auch B."/>
            <person name="Kono T."/>
            <person name="Mallez S."/>
            <person name="Zhang Y."/>
            <person name="Obille A."/>
            <person name="Becker A."/>
            <person name="Abrahante J.E."/>
            <person name="Garbe J."/>
            <person name="Badalamenti J.P."/>
            <person name="Herman A."/>
            <person name="Mangelson H."/>
            <person name="Liachko I."/>
            <person name="Sullivan S."/>
            <person name="Sone E.D."/>
            <person name="Koren S."/>
            <person name="Silverstein K.A.T."/>
            <person name="Beckman K.B."/>
            <person name="Gohl D.M."/>
        </authorList>
    </citation>
    <scope>NUCLEOTIDE SEQUENCE</scope>
    <source>
        <strain evidence="2">Duluth1</strain>
        <tissue evidence="2">Whole animal</tissue>
    </source>
</reference>
<evidence type="ECO:0000313" key="3">
    <source>
        <dbReference type="Proteomes" id="UP000828390"/>
    </source>
</evidence>
<dbReference type="Pfam" id="PF08241">
    <property type="entry name" value="Methyltransf_11"/>
    <property type="match status" value="1"/>
</dbReference>
<gene>
    <name evidence="2" type="ORF">DPMN_154482</name>
</gene>
<organism evidence="2 3">
    <name type="scientific">Dreissena polymorpha</name>
    <name type="common">Zebra mussel</name>
    <name type="synonym">Mytilus polymorpha</name>
    <dbReference type="NCBI Taxonomy" id="45954"/>
    <lineage>
        <taxon>Eukaryota</taxon>
        <taxon>Metazoa</taxon>
        <taxon>Spiralia</taxon>
        <taxon>Lophotrochozoa</taxon>
        <taxon>Mollusca</taxon>
        <taxon>Bivalvia</taxon>
        <taxon>Autobranchia</taxon>
        <taxon>Heteroconchia</taxon>
        <taxon>Euheterodonta</taxon>
        <taxon>Imparidentia</taxon>
        <taxon>Neoheterodontei</taxon>
        <taxon>Myida</taxon>
        <taxon>Dreissenoidea</taxon>
        <taxon>Dreissenidae</taxon>
        <taxon>Dreissena</taxon>
    </lineage>
</organism>
<accession>A0A9D4J956</accession>
<dbReference type="EMBL" id="JAIWYP010000007">
    <property type="protein sequence ID" value="KAH3800839.1"/>
    <property type="molecule type" value="Genomic_DNA"/>
</dbReference>
<evidence type="ECO:0000259" key="1">
    <source>
        <dbReference type="Pfam" id="PF08241"/>
    </source>
</evidence>
<dbReference type="PANTHER" id="PTHR42912">
    <property type="entry name" value="METHYLTRANSFERASE"/>
    <property type="match status" value="1"/>
</dbReference>
<dbReference type="InterPro" id="IPR029063">
    <property type="entry name" value="SAM-dependent_MTases_sf"/>
</dbReference>
<keyword evidence="3" id="KW-1185">Reference proteome</keyword>
<dbReference type="CDD" id="cd02440">
    <property type="entry name" value="AdoMet_MTases"/>
    <property type="match status" value="1"/>
</dbReference>
<evidence type="ECO:0000313" key="2">
    <source>
        <dbReference type="EMBL" id="KAH3800839.1"/>
    </source>
</evidence>
<dbReference type="Gene3D" id="3.40.50.150">
    <property type="entry name" value="Vaccinia Virus protein VP39"/>
    <property type="match status" value="1"/>
</dbReference>
<feature type="domain" description="Methyltransferase type 11" evidence="1">
    <location>
        <begin position="44"/>
        <end position="151"/>
    </location>
</feature>
<dbReference type="InterPro" id="IPR050508">
    <property type="entry name" value="Methyltransf_Superfamily"/>
</dbReference>
<dbReference type="PANTHER" id="PTHR42912:SF93">
    <property type="entry name" value="N6-ADENOSINE-METHYLTRANSFERASE TMT1A"/>
    <property type="match status" value="1"/>
</dbReference>
<dbReference type="SUPFAM" id="SSF53335">
    <property type="entry name" value="S-adenosyl-L-methionine-dependent methyltransferases"/>
    <property type="match status" value="1"/>
</dbReference>
<name>A0A9D4J956_DREPO</name>
<dbReference type="InterPro" id="IPR013216">
    <property type="entry name" value="Methyltransf_11"/>
</dbReference>
<dbReference type="OrthoDB" id="6139767at2759"/>
<protein>
    <recommendedName>
        <fullName evidence="1">Methyltransferase type 11 domain-containing protein</fullName>
    </recommendedName>
</protein>
<proteinExistence type="predicted"/>
<dbReference type="Proteomes" id="UP000828390">
    <property type="component" value="Unassembled WGS sequence"/>
</dbReference>
<comment type="caution">
    <text evidence="2">The sequence shown here is derived from an EMBL/GenBank/DDBJ whole genome shotgun (WGS) entry which is preliminary data.</text>
</comment>
<dbReference type="AlphaFoldDB" id="A0A9D4J956"/>